<proteinExistence type="predicted"/>
<dbReference type="Pfam" id="PF00788">
    <property type="entry name" value="RA"/>
    <property type="match status" value="1"/>
</dbReference>
<dbReference type="GO" id="GO:0005874">
    <property type="term" value="C:microtubule"/>
    <property type="evidence" value="ECO:0007669"/>
    <property type="project" value="UniProtKB-KW"/>
</dbReference>
<dbReference type="Proteomes" id="UP000278627">
    <property type="component" value="Unassembled WGS sequence"/>
</dbReference>
<gene>
    <name evidence="10" type="ORF">BPAG_LOCUS8859</name>
</gene>
<dbReference type="EMBL" id="UZAD01013142">
    <property type="protein sequence ID" value="VDN90045.1"/>
    <property type="molecule type" value="Genomic_DNA"/>
</dbReference>
<evidence type="ECO:0000256" key="4">
    <source>
        <dbReference type="ARBA" id="ARBA00022833"/>
    </source>
</evidence>
<dbReference type="PANTHER" id="PTHR22738">
    <property type="entry name" value="RASSF"/>
    <property type="match status" value="1"/>
</dbReference>
<dbReference type="SUPFAM" id="SSF54236">
    <property type="entry name" value="Ubiquitin-like"/>
    <property type="match status" value="1"/>
</dbReference>
<dbReference type="InterPro" id="IPR000159">
    <property type="entry name" value="RA_dom"/>
</dbReference>
<evidence type="ECO:0000259" key="9">
    <source>
        <dbReference type="PROSITE" id="PS50951"/>
    </source>
</evidence>
<feature type="compositionally biased region" description="Polar residues" evidence="6">
    <location>
        <begin position="1"/>
        <end position="14"/>
    </location>
</feature>
<dbReference type="Gene3D" id="3.10.20.90">
    <property type="entry name" value="Phosphatidylinositol 3-kinase Catalytic Subunit, Chain A, domain 1"/>
    <property type="match status" value="1"/>
</dbReference>
<evidence type="ECO:0000259" key="8">
    <source>
        <dbReference type="PROSITE" id="PS50200"/>
    </source>
</evidence>
<feature type="region of interest" description="Disordered" evidence="6">
    <location>
        <begin position="1"/>
        <end position="24"/>
    </location>
</feature>
<dbReference type="GO" id="GO:0007165">
    <property type="term" value="P:signal transduction"/>
    <property type="evidence" value="ECO:0007669"/>
    <property type="project" value="InterPro"/>
</dbReference>
<dbReference type="WBParaSite" id="BPAG_0000889701-mRNA-1">
    <property type="protein sequence ID" value="BPAG_0000889701-mRNA-1"/>
    <property type="gene ID" value="BPAG_0000889701"/>
</dbReference>
<name>A0A0N4TKM2_BRUPA</name>
<dbReference type="PROSITE" id="PS50081">
    <property type="entry name" value="ZF_DAG_PE_2"/>
    <property type="match status" value="1"/>
</dbReference>
<sequence length="461" mass="52809">MSKTLDYGGNSNNESDGKNVRSCQSATQQPRWFSGLRARISQLNMPEWLSQLGVKNFNYVAPTEEVLPGNKAEKKTDYKNDQPVRILDDVSKKLQICIHPEIDVNGSDTIGSWLWEEADYDDTLALQHFGPLKNLITGCSHPGKGHDFLSLSVTHPTWCDKCGDFMWGFLTRAVKCGNCNYTCHSKCKSLVTLDCKTADSTLSSCQELAVTSCSNLKMFSENDNILEEQKDETSGFVQIHMNFMRPINVVAGDSLSFLDVTNESGEFFSMTLFCNAVLRSVTTSSLRTITTFFLPRNTVKNVNISSKMTTRHPIIFFFREMIITLLRKFRVADNPRKFALYERVSQSLENPTIQNYSLTRISDDSFPLKIVRSWEEKGEKRQLVLQENDTGDILWDMFEVPELENFLKILEDEEKQYCFRIRQKYDAYRWYLDENLRNRGFTVDGDEFSSVKANSCISTDV</sequence>
<dbReference type="AlphaFoldDB" id="A0A0N4TKM2"/>
<evidence type="ECO:0000313" key="12">
    <source>
        <dbReference type="WBParaSite" id="BPAG_0000889701-mRNA-1"/>
    </source>
</evidence>
<evidence type="ECO:0000256" key="1">
    <source>
        <dbReference type="ARBA" id="ARBA00004245"/>
    </source>
</evidence>
<dbReference type="PROSITE" id="PS50951">
    <property type="entry name" value="SARAH"/>
    <property type="match status" value="1"/>
</dbReference>
<reference evidence="12" key="1">
    <citation type="submission" date="2016-04" db="UniProtKB">
        <authorList>
            <consortium name="WormBaseParasite"/>
        </authorList>
    </citation>
    <scope>IDENTIFICATION</scope>
</reference>
<dbReference type="GO" id="GO:0046872">
    <property type="term" value="F:metal ion binding"/>
    <property type="evidence" value="ECO:0007669"/>
    <property type="project" value="UniProtKB-KW"/>
</dbReference>
<dbReference type="InterPro" id="IPR002219">
    <property type="entry name" value="PKC_DAG/PE"/>
</dbReference>
<evidence type="ECO:0000313" key="10">
    <source>
        <dbReference type="EMBL" id="VDN90045.1"/>
    </source>
</evidence>
<comment type="subcellular location">
    <subcellularLocation>
        <location evidence="1">Cytoplasm</location>
        <location evidence="1">Cytoskeleton</location>
    </subcellularLocation>
</comment>
<protein>
    <submittedName>
        <fullName evidence="12">Phorbol-ester/DAG-type domain-containing protein</fullName>
    </submittedName>
</protein>
<evidence type="ECO:0000313" key="11">
    <source>
        <dbReference type="Proteomes" id="UP000278627"/>
    </source>
</evidence>
<feature type="domain" description="Phorbol-ester/DAG-type" evidence="7">
    <location>
        <begin position="145"/>
        <end position="195"/>
    </location>
</feature>
<organism evidence="12">
    <name type="scientific">Brugia pahangi</name>
    <name type="common">Filarial nematode worm</name>
    <dbReference type="NCBI Taxonomy" id="6280"/>
    <lineage>
        <taxon>Eukaryota</taxon>
        <taxon>Metazoa</taxon>
        <taxon>Ecdysozoa</taxon>
        <taxon>Nematoda</taxon>
        <taxon>Chromadorea</taxon>
        <taxon>Rhabditida</taxon>
        <taxon>Spirurina</taxon>
        <taxon>Spiruromorpha</taxon>
        <taxon>Filarioidea</taxon>
        <taxon>Onchocercidae</taxon>
        <taxon>Brugia</taxon>
    </lineage>
</organism>
<evidence type="ECO:0000256" key="6">
    <source>
        <dbReference type="SAM" id="MobiDB-lite"/>
    </source>
</evidence>
<dbReference type="Pfam" id="PF16517">
    <property type="entry name" value="Nore1-SARAH"/>
    <property type="match status" value="1"/>
</dbReference>
<keyword evidence="5" id="KW-0963">Cytoplasm</keyword>
<dbReference type="Gene3D" id="1.20.5.110">
    <property type="match status" value="1"/>
</dbReference>
<dbReference type="InterPro" id="IPR033614">
    <property type="entry name" value="RASSF1-6"/>
</dbReference>
<dbReference type="PANTHER" id="PTHR22738:SF10">
    <property type="entry name" value="RAS ASSOCIATION DOMAIN-CONTAINING PROTEIN 1 HOMOLOG"/>
    <property type="match status" value="1"/>
</dbReference>
<dbReference type="PROSITE" id="PS50200">
    <property type="entry name" value="RA"/>
    <property type="match status" value="1"/>
</dbReference>
<evidence type="ECO:0000256" key="2">
    <source>
        <dbReference type="ARBA" id="ARBA00022701"/>
    </source>
</evidence>
<evidence type="ECO:0000259" key="7">
    <source>
        <dbReference type="PROSITE" id="PS50081"/>
    </source>
</evidence>
<dbReference type="STRING" id="6280.A0A0N4TKM2"/>
<reference evidence="10 11" key="2">
    <citation type="submission" date="2018-11" db="EMBL/GenBank/DDBJ databases">
        <authorList>
            <consortium name="Pathogen Informatics"/>
        </authorList>
    </citation>
    <scope>NUCLEOTIDE SEQUENCE [LARGE SCALE GENOMIC DNA]</scope>
</reference>
<dbReference type="SUPFAM" id="SSF57889">
    <property type="entry name" value="Cysteine-rich domain"/>
    <property type="match status" value="1"/>
</dbReference>
<evidence type="ECO:0000256" key="3">
    <source>
        <dbReference type="ARBA" id="ARBA00022723"/>
    </source>
</evidence>
<feature type="domain" description="Ras-associating" evidence="8">
    <location>
        <begin position="282"/>
        <end position="390"/>
    </location>
</feature>
<feature type="domain" description="SARAH" evidence="9">
    <location>
        <begin position="392"/>
        <end position="439"/>
    </location>
</feature>
<dbReference type="Gene3D" id="3.30.60.20">
    <property type="match status" value="1"/>
</dbReference>
<dbReference type="PROSITE" id="PS00479">
    <property type="entry name" value="ZF_DAG_PE_1"/>
    <property type="match status" value="1"/>
</dbReference>
<keyword evidence="3" id="KW-0479">Metal-binding</keyword>
<dbReference type="InterPro" id="IPR046349">
    <property type="entry name" value="C1-like_sf"/>
</dbReference>
<dbReference type="SMART" id="SM00109">
    <property type="entry name" value="C1"/>
    <property type="match status" value="1"/>
</dbReference>
<keyword evidence="2" id="KW-0493">Microtubule</keyword>
<dbReference type="Pfam" id="PF00130">
    <property type="entry name" value="C1_1"/>
    <property type="match status" value="1"/>
</dbReference>
<accession>A0A0N4TKM2</accession>
<keyword evidence="4" id="KW-0862">Zinc</keyword>
<dbReference type="InterPro" id="IPR029071">
    <property type="entry name" value="Ubiquitin-like_domsf"/>
</dbReference>
<keyword evidence="11" id="KW-1185">Reference proteome</keyword>
<dbReference type="SMART" id="SM00314">
    <property type="entry name" value="RA"/>
    <property type="match status" value="1"/>
</dbReference>
<keyword evidence="5" id="KW-0206">Cytoskeleton</keyword>
<dbReference type="InterPro" id="IPR011524">
    <property type="entry name" value="SARAH_dom"/>
</dbReference>
<evidence type="ECO:0000256" key="5">
    <source>
        <dbReference type="ARBA" id="ARBA00023212"/>
    </source>
</evidence>
<dbReference type="CDD" id="cd21885">
    <property type="entry name" value="SARAH_RASSF1-like"/>
    <property type="match status" value="1"/>
</dbReference>